<proteinExistence type="inferred from homology"/>
<dbReference type="Pfam" id="PF00069">
    <property type="entry name" value="Pkinase"/>
    <property type="match status" value="1"/>
</dbReference>
<evidence type="ECO:0000256" key="17">
    <source>
        <dbReference type="PROSITE-ProRule" id="PRU10141"/>
    </source>
</evidence>
<evidence type="ECO:0000256" key="4">
    <source>
        <dbReference type="ARBA" id="ARBA00022475"/>
    </source>
</evidence>
<dbReference type="PROSITE" id="PS50011">
    <property type="entry name" value="PROTEIN_KINASE_DOM"/>
    <property type="match status" value="1"/>
</dbReference>
<evidence type="ECO:0000256" key="16">
    <source>
        <dbReference type="ARBA" id="ARBA00023180"/>
    </source>
</evidence>
<keyword evidence="7 18" id="KW-0812">Transmembrane</keyword>
<dbReference type="GO" id="GO:0033612">
    <property type="term" value="F:receptor serine/threonine kinase binding"/>
    <property type="evidence" value="ECO:0007669"/>
    <property type="project" value="TreeGrafter"/>
</dbReference>
<feature type="transmembrane region" description="Helical" evidence="18">
    <location>
        <begin position="709"/>
        <end position="731"/>
    </location>
</feature>
<name>A0A6V7PXW8_ANACO</name>
<dbReference type="InterPro" id="IPR008271">
    <property type="entry name" value="Ser/Thr_kinase_AS"/>
</dbReference>
<dbReference type="GO" id="GO:0005886">
    <property type="term" value="C:plasma membrane"/>
    <property type="evidence" value="ECO:0007669"/>
    <property type="project" value="UniProtKB-SubCell"/>
</dbReference>
<keyword evidence="6" id="KW-0808">Transferase</keyword>
<evidence type="ECO:0000256" key="6">
    <source>
        <dbReference type="ARBA" id="ARBA00022679"/>
    </source>
</evidence>
<evidence type="ECO:0000256" key="2">
    <source>
        <dbReference type="ARBA" id="ARBA00004479"/>
    </source>
</evidence>
<evidence type="ECO:0000256" key="11">
    <source>
        <dbReference type="ARBA" id="ARBA00022777"/>
    </source>
</evidence>
<keyword evidence="9" id="KW-0677">Repeat</keyword>
<evidence type="ECO:0000256" key="5">
    <source>
        <dbReference type="ARBA" id="ARBA00022614"/>
    </source>
</evidence>
<keyword evidence="4" id="KW-1003">Cell membrane</keyword>
<feature type="domain" description="Protein kinase" evidence="19">
    <location>
        <begin position="770"/>
        <end position="1024"/>
    </location>
</feature>
<evidence type="ECO:0000259" key="19">
    <source>
        <dbReference type="PROSITE" id="PS50011"/>
    </source>
</evidence>
<accession>A0A6V7PXW8</accession>
<evidence type="ECO:0000256" key="10">
    <source>
        <dbReference type="ARBA" id="ARBA00022741"/>
    </source>
</evidence>
<protein>
    <recommendedName>
        <fullName evidence="19">Protein kinase domain-containing protein</fullName>
    </recommendedName>
</protein>
<dbReference type="SUPFAM" id="SSF52058">
    <property type="entry name" value="L domain-like"/>
    <property type="match status" value="3"/>
</dbReference>
<dbReference type="InterPro" id="IPR000719">
    <property type="entry name" value="Prot_kinase_dom"/>
</dbReference>
<dbReference type="GO" id="GO:0004672">
    <property type="term" value="F:protein kinase activity"/>
    <property type="evidence" value="ECO:0007669"/>
    <property type="project" value="InterPro"/>
</dbReference>
<dbReference type="SMART" id="SM00220">
    <property type="entry name" value="S_TKc"/>
    <property type="match status" value="1"/>
</dbReference>
<dbReference type="PANTHER" id="PTHR48056:SF36">
    <property type="entry name" value="OS10G0155800 PROTEIN"/>
    <property type="match status" value="1"/>
</dbReference>
<dbReference type="Gene3D" id="3.80.10.10">
    <property type="entry name" value="Ribonuclease Inhibitor"/>
    <property type="match status" value="4"/>
</dbReference>
<evidence type="ECO:0000256" key="7">
    <source>
        <dbReference type="ARBA" id="ARBA00022692"/>
    </source>
</evidence>
<feature type="transmembrane region" description="Helical" evidence="18">
    <location>
        <begin position="9"/>
        <end position="29"/>
    </location>
</feature>
<sequence>MLLLLLQRLLSFVIIISIIIIILILRPAYTSPSSPPSSESSTPLLSFLTRLPPLPSQQLLQWNSSAPPCHWSGVSCSPRSGRITSLNLSGIGLSGPLAESAPSLCGLPSLRSLDLSLNGFSGPIPSQLGSCARLRALLLNGNNLSGPIPLDFFRSGRLVKLDLGENSLSGAIPPQVGSSRRLVFLGLNDNFLQGGIPQGLLRLPKLKFLWLDGNNITGESPSFHLNAGSSGCPFLATRSPASSREAWAIVLLYLNDNNFAGELPRSLETLRNLQQLFLSHNQFNGTIPANIGRCRSLTMLYIWGNRLTGLIPPSIGDLRDLQYLLLARNQLGGPIPPEIGNCRLLLELQLQENLIGGSIPPEICQLQNLQNLYLYKNHLEGAIPNCVWRMHNLVSLVLYNNSLSGEMPTEVALLGQLNYINLAYNNLTGEIPYSLGRNTIGGLKLVDLTGNNFYGPIPPDLCAGGNLSVLVLGHNQFNGSFPGEIIARCSSLRRVILCSNSFRGNIPVNMSVNLGISYLDLSSNFLEGSIPSRLGYWHNLSMLDISNNSLSGPIPPELGNLKNLATLRASSNKLTGSIPAELGGCTKLLCLDLTRNNLSGNIPVEITTLVSLQNLLLSGNKLSGAIPDSFTALQGLLELELGNNTLEGSIPRSLDPSSLDNMVSLSFVNVSFNQLTGSFVGNPYICLQAKDGNDCEKEPIQHRGKTRRIIIILMVLGFVILLGGLCGTIHVTMRARRLSAPQVSIRSIDATEDLPEDLTYEDILRATGNLSEKYVIGRGRHGTVYCTEFGWGKKWAVKMVDLSESSFSVEIKVLNSVKHRNLVKMAGYCIRDGFGLILYEYISGGTLYEVLHQRKPQVSLDWKSRYRIALGIAQGLSYLHHDCVPQIIHRDIKSSNILMDSELEPKIGDFGMAKMISSIDSSSTMSAIVGTLGYIAPECGYSTRVNEKCDVYSYGVVLLELLCRKLPVDPSFGDGVDIVQWMKSKLQKPDYENAICYLDEEIIYWEVEQAKVLKLLKWQFHVHN</sequence>
<dbReference type="FunFam" id="1.10.510.10:FF:000388">
    <property type="entry name" value="Leucine-rich repeat receptor-like tyrosine-protein kinase PXC3"/>
    <property type="match status" value="1"/>
</dbReference>
<comment type="similarity">
    <text evidence="3">Belongs to the protein kinase superfamily. Ser/Thr protein kinase family.</text>
</comment>
<dbReference type="InterPro" id="IPR032675">
    <property type="entry name" value="LRR_dom_sf"/>
</dbReference>
<dbReference type="InterPro" id="IPR003591">
    <property type="entry name" value="Leu-rich_rpt_typical-subtyp"/>
</dbReference>
<evidence type="ECO:0000256" key="18">
    <source>
        <dbReference type="SAM" id="Phobius"/>
    </source>
</evidence>
<dbReference type="EMBL" id="LR862153">
    <property type="protein sequence ID" value="CAD1835595.1"/>
    <property type="molecule type" value="Genomic_DNA"/>
</dbReference>
<dbReference type="SMART" id="SM00369">
    <property type="entry name" value="LRR_TYP"/>
    <property type="match status" value="9"/>
</dbReference>
<dbReference type="Gene3D" id="1.10.510.10">
    <property type="entry name" value="Transferase(Phosphotransferase) domain 1"/>
    <property type="match status" value="1"/>
</dbReference>
<keyword evidence="11" id="KW-0418">Kinase</keyword>
<evidence type="ECO:0000313" key="20">
    <source>
        <dbReference type="EMBL" id="CAD1835595.1"/>
    </source>
</evidence>
<dbReference type="AlphaFoldDB" id="A0A6V7PXW8"/>
<reference evidence="20" key="1">
    <citation type="submission" date="2020-07" db="EMBL/GenBank/DDBJ databases">
        <authorList>
            <person name="Lin J."/>
        </authorList>
    </citation>
    <scope>NUCLEOTIDE SEQUENCE</scope>
</reference>
<dbReference type="Gene3D" id="3.30.200.20">
    <property type="entry name" value="Phosphorylase Kinase, domain 1"/>
    <property type="match status" value="1"/>
</dbReference>
<keyword evidence="13 18" id="KW-1133">Transmembrane helix</keyword>
<evidence type="ECO:0000256" key="9">
    <source>
        <dbReference type="ARBA" id="ARBA00022737"/>
    </source>
</evidence>
<dbReference type="PANTHER" id="PTHR48056">
    <property type="entry name" value="LRR RECEPTOR-LIKE SERINE/THREONINE-PROTEIN KINASE-RELATED"/>
    <property type="match status" value="1"/>
</dbReference>
<dbReference type="PROSITE" id="PS00108">
    <property type="entry name" value="PROTEIN_KINASE_ST"/>
    <property type="match status" value="1"/>
</dbReference>
<keyword evidence="14 18" id="KW-0472">Membrane</keyword>
<dbReference type="Pfam" id="PF00560">
    <property type="entry name" value="LRR_1"/>
    <property type="match status" value="9"/>
</dbReference>
<dbReference type="Pfam" id="PF08263">
    <property type="entry name" value="LRRNT_2"/>
    <property type="match status" value="1"/>
</dbReference>
<evidence type="ECO:0000256" key="1">
    <source>
        <dbReference type="ARBA" id="ARBA00004162"/>
    </source>
</evidence>
<comment type="subcellular location">
    <subcellularLocation>
        <location evidence="1">Cell membrane</location>
        <topology evidence="1">Single-pass membrane protein</topology>
    </subcellularLocation>
    <subcellularLocation>
        <location evidence="2">Membrane</location>
        <topology evidence="2">Single-pass type I membrane protein</topology>
    </subcellularLocation>
</comment>
<keyword evidence="16" id="KW-0325">Glycoprotein</keyword>
<evidence type="ECO:0000256" key="14">
    <source>
        <dbReference type="ARBA" id="ARBA00023136"/>
    </source>
</evidence>
<evidence type="ECO:0000256" key="13">
    <source>
        <dbReference type="ARBA" id="ARBA00022989"/>
    </source>
</evidence>
<keyword evidence="12 17" id="KW-0067">ATP-binding</keyword>
<evidence type="ECO:0000256" key="15">
    <source>
        <dbReference type="ARBA" id="ARBA00023170"/>
    </source>
</evidence>
<keyword evidence="10 17" id="KW-0547">Nucleotide-binding</keyword>
<dbReference type="InterPro" id="IPR011009">
    <property type="entry name" value="Kinase-like_dom_sf"/>
</dbReference>
<gene>
    <name evidence="20" type="ORF">CB5_LOCUS18806</name>
</gene>
<dbReference type="GO" id="GO:0005524">
    <property type="term" value="F:ATP binding"/>
    <property type="evidence" value="ECO:0007669"/>
    <property type="project" value="UniProtKB-UniRule"/>
</dbReference>
<dbReference type="FunFam" id="3.80.10.10:FF:000095">
    <property type="entry name" value="LRR receptor-like serine/threonine-protein kinase GSO1"/>
    <property type="match status" value="2"/>
</dbReference>
<dbReference type="FunFam" id="3.80.10.10:FF:000041">
    <property type="entry name" value="LRR receptor-like serine/threonine-protein kinase ERECTA"/>
    <property type="match status" value="1"/>
</dbReference>
<feature type="binding site" evidence="17">
    <location>
        <position position="798"/>
    </location>
    <ligand>
        <name>ATP</name>
        <dbReference type="ChEBI" id="CHEBI:30616"/>
    </ligand>
</feature>
<dbReference type="PROSITE" id="PS00107">
    <property type="entry name" value="PROTEIN_KINASE_ATP"/>
    <property type="match status" value="1"/>
</dbReference>
<dbReference type="InterPro" id="IPR050647">
    <property type="entry name" value="Plant_LRR-RLKs"/>
</dbReference>
<evidence type="ECO:0000256" key="3">
    <source>
        <dbReference type="ARBA" id="ARBA00008684"/>
    </source>
</evidence>
<keyword evidence="8" id="KW-0732">Signal</keyword>
<dbReference type="InterPro" id="IPR013210">
    <property type="entry name" value="LRR_N_plant-typ"/>
</dbReference>
<organism evidence="20">
    <name type="scientific">Ananas comosus var. bracteatus</name>
    <name type="common">red pineapple</name>
    <dbReference type="NCBI Taxonomy" id="296719"/>
    <lineage>
        <taxon>Eukaryota</taxon>
        <taxon>Viridiplantae</taxon>
        <taxon>Streptophyta</taxon>
        <taxon>Embryophyta</taxon>
        <taxon>Tracheophyta</taxon>
        <taxon>Spermatophyta</taxon>
        <taxon>Magnoliopsida</taxon>
        <taxon>Liliopsida</taxon>
        <taxon>Poales</taxon>
        <taxon>Bromeliaceae</taxon>
        <taxon>Bromelioideae</taxon>
        <taxon>Ananas</taxon>
    </lineage>
</organism>
<keyword evidence="15" id="KW-0675">Receptor</keyword>
<evidence type="ECO:0000256" key="12">
    <source>
        <dbReference type="ARBA" id="ARBA00022840"/>
    </source>
</evidence>
<keyword evidence="5" id="KW-0433">Leucine-rich repeat</keyword>
<dbReference type="PROSITE" id="PS51450">
    <property type="entry name" value="LRR"/>
    <property type="match status" value="1"/>
</dbReference>
<dbReference type="SUPFAM" id="SSF56112">
    <property type="entry name" value="Protein kinase-like (PK-like)"/>
    <property type="match status" value="1"/>
</dbReference>
<evidence type="ECO:0000256" key="8">
    <source>
        <dbReference type="ARBA" id="ARBA00022729"/>
    </source>
</evidence>
<dbReference type="InterPro" id="IPR001611">
    <property type="entry name" value="Leu-rich_rpt"/>
</dbReference>
<dbReference type="InterPro" id="IPR017441">
    <property type="entry name" value="Protein_kinase_ATP_BS"/>
</dbReference>